<evidence type="ECO:0000256" key="1">
    <source>
        <dbReference type="ARBA" id="ARBA00022630"/>
    </source>
</evidence>
<dbReference type="GO" id="GO:0016491">
    <property type="term" value="F:oxidoreductase activity"/>
    <property type="evidence" value="ECO:0007669"/>
    <property type="project" value="UniProtKB-KW"/>
</dbReference>
<gene>
    <name evidence="6" type="ORF">ACFPM7_26220</name>
</gene>
<evidence type="ECO:0000256" key="2">
    <source>
        <dbReference type="ARBA" id="ARBA00022643"/>
    </source>
</evidence>
<evidence type="ECO:0000259" key="5">
    <source>
        <dbReference type="Pfam" id="PF00296"/>
    </source>
</evidence>
<accession>A0ABW0EWR1</accession>
<keyword evidence="4" id="KW-0503">Monooxygenase</keyword>
<dbReference type="EMBL" id="JBHSKF010000017">
    <property type="protein sequence ID" value="MFC5290565.1"/>
    <property type="molecule type" value="Genomic_DNA"/>
</dbReference>
<keyword evidence="2" id="KW-0288">FMN</keyword>
<evidence type="ECO:0000256" key="3">
    <source>
        <dbReference type="ARBA" id="ARBA00023002"/>
    </source>
</evidence>
<dbReference type="SUPFAM" id="SSF51679">
    <property type="entry name" value="Bacterial luciferase-like"/>
    <property type="match status" value="1"/>
</dbReference>
<reference evidence="7" key="1">
    <citation type="journal article" date="2019" name="Int. J. Syst. Evol. Microbiol.">
        <title>The Global Catalogue of Microorganisms (GCM) 10K type strain sequencing project: providing services to taxonomists for standard genome sequencing and annotation.</title>
        <authorList>
            <consortium name="The Broad Institute Genomics Platform"/>
            <consortium name="The Broad Institute Genome Sequencing Center for Infectious Disease"/>
            <person name="Wu L."/>
            <person name="Ma J."/>
        </authorList>
    </citation>
    <scope>NUCLEOTIDE SEQUENCE [LARGE SCALE GENOMIC DNA]</scope>
    <source>
        <strain evidence="7">CCUG 59778</strain>
    </source>
</reference>
<evidence type="ECO:0000313" key="6">
    <source>
        <dbReference type="EMBL" id="MFC5290565.1"/>
    </source>
</evidence>
<organism evidence="6 7">
    <name type="scientific">Actinokineospora guangxiensis</name>
    <dbReference type="NCBI Taxonomy" id="1490288"/>
    <lineage>
        <taxon>Bacteria</taxon>
        <taxon>Bacillati</taxon>
        <taxon>Actinomycetota</taxon>
        <taxon>Actinomycetes</taxon>
        <taxon>Pseudonocardiales</taxon>
        <taxon>Pseudonocardiaceae</taxon>
        <taxon>Actinokineospora</taxon>
    </lineage>
</organism>
<dbReference type="PANTHER" id="PTHR42847:SF4">
    <property type="entry name" value="ALKANESULFONATE MONOOXYGENASE-RELATED"/>
    <property type="match status" value="1"/>
</dbReference>
<keyword evidence="1" id="KW-0285">Flavoprotein</keyword>
<dbReference type="InterPro" id="IPR011251">
    <property type="entry name" value="Luciferase-like_dom"/>
</dbReference>
<protein>
    <submittedName>
        <fullName evidence="6">LLM class flavin-dependent oxidoreductase</fullName>
        <ecNumber evidence="6">1.-.-.-</ecNumber>
    </submittedName>
</protein>
<dbReference type="InterPro" id="IPR050172">
    <property type="entry name" value="SsuD_RutA_monooxygenase"/>
</dbReference>
<dbReference type="InterPro" id="IPR036661">
    <property type="entry name" value="Luciferase-like_sf"/>
</dbReference>
<feature type="domain" description="Luciferase-like" evidence="5">
    <location>
        <begin position="11"/>
        <end position="295"/>
    </location>
</feature>
<keyword evidence="7" id="KW-1185">Reference proteome</keyword>
<dbReference type="EC" id="1.-.-.-" evidence="6"/>
<keyword evidence="3 6" id="KW-0560">Oxidoreductase</keyword>
<dbReference type="PANTHER" id="PTHR42847">
    <property type="entry name" value="ALKANESULFONATE MONOOXYGENASE"/>
    <property type="match status" value="1"/>
</dbReference>
<proteinExistence type="predicted"/>
<evidence type="ECO:0000313" key="7">
    <source>
        <dbReference type="Proteomes" id="UP001596157"/>
    </source>
</evidence>
<dbReference type="Pfam" id="PF00296">
    <property type="entry name" value="Bac_luciferase"/>
    <property type="match status" value="1"/>
</dbReference>
<name>A0ABW0EWR1_9PSEU</name>
<dbReference type="Proteomes" id="UP001596157">
    <property type="component" value="Unassembled WGS sequence"/>
</dbReference>
<dbReference type="RefSeq" id="WP_378250455.1">
    <property type="nucleotide sequence ID" value="NZ_JBHSKF010000017.1"/>
</dbReference>
<sequence>MTTPAVRIGALLPTREMAILDVFSITPLLDFARRAESLGYDSLWTGDSLTARTRLDPFVVLSAVSSVTLSIGLGTAALTASLRHPLLGANMVTSLDHASGGGRLTLGLGAGFPMPESEDEFTNLGVPFTGRVGRLDETVRYWKTTWSARSSDVRAHEGKLWRQDGLDRLAAPATAGGPPLWLASSDTPKVLARVAKLYDGWLPFLPTTSAYSAAWGQVQDLAGEAGREGAVTPALYATLNINPDADKAKTALDDYLQGYYGRPLEVMSTFQAYGWGSADDCAEWIAGYVEAGARHIIIRIGSLDPGDQLEQLAADVLPAVRRLGVAL</sequence>
<evidence type="ECO:0000256" key="4">
    <source>
        <dbReference type="ARBA" id="ARBA00023033"/>
    </source>
</evidence>
<comment type="caution">
    <text evidence="6">The sequence shown here is derived from an EMBL/GenBank/DDBJ whole genome shotgun (WGS) entry which is preliminary data.</text>
</comment>
<dbReference type="Gene3D" id="3.20.20.30">
    <property type="entry name" value="Luciferase-like domain"/>
    <property type="match status" value="1"/>
</dbReference>